<dbReference type="PANTHER" id="PTHR30460">
    <property type="entry name" value="MODERATE CONDUCTANCE MECHANOSENSITIVE CHANNEL YBIO"/>
    <property type="match status" value="1"/>
</dbReference>
<gene>
    <name evidence="12" type="ORF">QPX23_06705</name>
    <name evidence="13" type="ORF">QPX42_02410</name>
</gene>
<protein>
    <submittedName>
        <fullName evidence="13">Mechanosensitive ion channel family protein</fullName>
    </submittedName>
</protein>
<feature type="transmembrane region" description="Helical" evidence="8">
    <location>
        <begin position="123"/>
        <end position="146"/>
    </location>
</feature>
<feature type="transmembrane region" description="Helical" evidence="8">
    <location>
        <begin position="44"/>
        <end position="64"/>
    </location>
</feature>
<evidence type="ECO:0000313" key="12">
    <source>
        <dbReference type="EMBL" id="MDK4290413.1"/>
    </source>
</evidence>
<reference evidence="13 15" key="1">
    <citation type="submission" date="2023-05" db="EMBL/GenBank/DDBJ databases">
        <title>Metabolic capabilities are highly conserved among human nasal-associated Corynebacterium species in pangenomic analyses.</title>
        <authorList>
            <person name="Tran T.H."/>
            <person name="Roberts A.Q."/>
            <person name="Escapa I.F."/>
            <person name="Gao W."/>
            <person name="Conlan S."/>
            <person name="Kong H."/>
            <person name="Segre J.A."/>
            <person name="Kelly M.S."/>
            <person name="Lemon K.P."/>
        </authorList>
    </citation>
    <scope>NUCLEOTIDE SEQUENCE</scope>
    <source>
        <strain evidence="13">KPL2773</strain>
        <strain evidence="12 15">KPL3772</strain>
    </source>
</reference>
<evidence type="ECO:0000259" key="10">
    <source>
        <dbReference type="Pfam" id="PF21082"/>
    </source>
</evidence>
<organism evidence="13 14">
    <name type="scientific">Corynebacterium pseudodiphtheriticum</name>
    <dbReference type="NCBI Taxonomy" id="37637"/>
    <lineage>
        <taxon>Bacteria</taxon>
        <taxon>Bacillati</taxon>
        <taxon>Actinomycetota</taxon>
        <taxon>Actinomycetes</taxon>
        <taxon>Mycobacteriales</taxon>
        <taxon>Corynebacteriaceae</taxon>
        <taxon>Corynebacterium</taxon>
    </lineage>
</organism>
<dbReference type="Gene3D" id="3.30.70.100">
    <property type="match status" value="1"/>
</dbReference>
<feature type="domain" description="Mechanosensitive ion channel transmembrane helices 2/3" evidence="11">
    <location>
        <begin position="129"/>
        <end position="168"/>
    </location>
</feature>
<dbReference type="InterPro" id="IPR010920">
    <property type="entry name" value="LSM_dom_sf"/>
</dbReference>
<dbReference type="Pfam" id="PF00924">
    <property type="entry name" value="MS_channel_2nd"/>
    <property type="match status" value="1"/>
</dbReference>
<dbReference type="Proteomes" id="UP001224412">
    <property type="component" value="Unassembled WGS sequence"/>
</dbReference>
<evidence type="ECO:0000313" key="15">
    <source>
        <dbReference type="Proteomes" id="UP001239759"/>
    </source>
</evidence>
<comment type="caution">
    <text evidence="13">The sequence shown here is derived from an EMBL/GenBank/DDBJ whole genome shotgun (WGS) entry which is preliminary data.</text>
</comment>
<dbReference type="EMBL" id="JASNUQ010000009">
    <property type="protein sequence ID" value="MDK4290413.1"/>
    <property type="molecule type" value="Genomic_DNA"/>
</dbReference>
<dbReference type="Pfam" id="PF21088">
    <property type="entry name" value="MS_channel_1st"/>
    <property type="match status" value="1"/>
</dbReference>
<proteinExistence type="inferred from homology"/>
<dbReference type="EMBL" id="JASNVH010000003">
    <property type="protein sequence ID" value="MDK4306409.1"/>
    <property type="molecule type" value="Genomic_DNA"/>
</dbReference>
<dbReference type="AlphaFoldDB" id="A0AAP4BNS5"/>
<keyword evidence="4 8" id="KW-0812">Transmembrane</keyword>
<keyword evidence="5 8" id="KW-1133">Transmembrane helix</keyword>
<dbReference type="Pfam" id="PF21082">
    <property type="entry name" value="MS_channel_3rd"/>
    <property type="match status" value="1"/>
</dbReference>
<feature type="region of interest" description="Disordered" evidence="7">
    <location>
        <begin position="71"/>
        <end position="94"/>
    </location>
</feature>
<comment type="subcellular location">
    <subcellularLocation>
        <location evidence="1">Cell membrane</location>
        <topology evidence="1">Multi-pass membrane protein</topology>
    </subcellularLocation>
</comment>
<evidence type="ECO:0000256" key="4">
    <source>
        <dbReference type="ARBA" id="ARBA00022692"/>
    </source>
</evidence>
<evidence type="ECO:0000259" key="9">
    <source>
        <dbReference type="Pfam" id="PF00924"/>
    </source>
</evidence>
<dbReference type="InterPro" id="IPR006685">
    <property type="entry name" value="MscS_channel_2nd"/>
</dbReference>
<dbReference type="InterPro" id="IPR023408">
    <property type="entry name" value="MscS_beta-dom_sf"/>
</dbReference>
<dbReference type="InterPro" id="IPR011066">
    <property type="entry name" value="MscS_channel_C_sf"/>
</dbReference>
<dbReference type="Gene3D" id="1.10.287.1260">
    <property type="match status" value="1"/>
</dbReference>
<dbReference type="SUPFAM" id="SSF50182">
    <property type="entry name" value="Sm-like ribonucleoproteins"/>
    <property type="match status" value="1"/>
</dbReference>
<evidence type="ECO:0000313" key="14">
    <source>
        <dbReference type="Proteomes" id="UP001224412"/>
    </source>
</evidence>
<evidence type="ECO:0000256" key="1">
    <source>
        <dbReference type="ARBA" id="ARBA00004651"/>
    </source>
</evidence>
<dbReference type="GO" id="GO:0008381">
    <property type="term" value="F:mechanosensitive monoatomic ion channel activity"/>
    <property type="evidence" value="ECO:0007669"/>
    <property type="project" value="InterPro"/>
</dbReference>
<evidence type="ECO:0000256" key="8">
    <source>
        <dbReference type="SAM" id="Phobius"/>
    </source>
</evidence>
<keyword evidence="3" id="KW-1003">Cell membrane</keyword>
<evidence type="ECO:0000256" key="2">
    <source>
        <dbReference type="ARBA" id="ARBA00008017"/>
    </source>
</evidence>
<dbReference type="InterPro" id="IPR049278">
    <property type="entry name" value="MS_channel_C"/>
</dbReference>
<dbReference type="InterPro" id="IPR049142">
    <property type="entry name" value="MS_channel_1st"/>
</dbReference>
<dbReference type="Proteomes" id="UP001239759">
    <property type="component" value="Unassembled WGS sequence"/>
</dbReference>
<evidence type="ECO:0000256" key="5">
    <source>
        <dbReference type="ARBA" id="ARBA00022989"/>
    </source>
</evidence>
<feature type="domain" description="Mechanosensitive ion channel MscS" evidence="9">
    <location>
        <begin position="170"/>
        <end position="234"/>
    </location>
</feature>
<name>A0AAP4BNS5_9CORY</name>
<evidence type="ECO:0000256" key="3">
    <source>
        <dbReference type="ARBA" id="ARBA00022475"/>
    </source>
</evidence>
<evidence type="ECO:0000259" key="11">
    <source>
        <dbReference type="Pfam" id="PF21088"/>
    </source>
</evidence>
<dbReference type="GO" id="GO:0005886">
    <property type="term" value="C:plasma membrane"/>
    <property type="evidence" value="ECO:0007669"/>
    <property type="project" value="UniProtKB-SubCell"/>
</dbReference>
<dbReference type="GeneID" id="42782500"/>
<dbReference type="Gene3D" id="2.30.30.60">
    <property type="match status" value="1"/>
</dbReference>
<accession>A0AAP4BNS5</accession>
<dbReference type="InterPro" id="IPR011014">
    <property type="entry name" value="MscS_channel_TM-2"/>
</dbReference>
<dbReference type="SUPFAM" id="SSF82689">
    <property type="entry name" value="Mechanosensitive channel protein MscS (YggB), C-terminal domain"/>
    <property type="match status" value="1"/>
</dbReference>
<evidence type="ECO:0000256" key="6">
    <source>
        <dbReference type="ARBA" id="ARBA00023136"/>
    </source>
</evidence>
<feature type="transmembrane region" description="Helical" evidence="8">
    <location>
        <begin position="152"/>
        <end position="171"/>
    </location>
</feature>
<dbReference type="SUPFAM" id="SSF82861">
    <property type="entry name" value="Mechanosensitive channel protein MscS (YggB), transmembrane region"/>
    <property type="match status" value="1"/>
</dbReference>
<sequence>MSTNIFQLASNSVPSVPSAEETVNTVNNWWNNPETQAWLFQRPIYIGLIIVFALLAHWILVRGINKLANHNMKNGRKKTPESRSESRNSHEIPEPDAEKLHQIALMEKSRENRRKSRIKTLSGVAKSAVAIFVWVWAVIAILDVVGINVGPLIASAGIVGVALGFGAQSLVQDFLSGIFMLIEDQYGIGDVVDLGDGTMGEIEEISLRITSLRDIDGALWHVRNGEILKVANHSSDWSIARFQIPVSHSNDQNKVWKVLTEAMSKAAADERCANEIMEAPEIQGASEFNPDYLSYRVSVITMPGEQWHVMRVMNGLIMNELAEAGIKTPYPYGIGIAGPGGEPLGRSQS</sequence>
<keyword evidence="15" id="KW-1185">Reference proteome</keyword>
<keyword evidence="6 8" id="KW-0472">Membrane</keyword>
<dbReference type="InterPro" id="IPR045276">
    <property type="entry name" value="YbiO_bact"/>
</dbReference>
<feature type="domain" description="Mechanosensitive ion channel MscS C-terminal" evidence="10">
    <location>
        <begin position="241"/>
        <end position="327"/>
    </location>
</feature>
<dbReference type="PANTHER" id="PTHR30460:SF0">
    <property type="entry name" value="MODERATE CONDUCTANCE MECHANOSENSITIVE CHANNEL YBIO"/>
    <property type="match status" value="1"/>
</dbReference>
<dbReference type="RefSeq" id="WP_021353168.1">
    <property type="nucleotide sequence ID" value="NZ_CP051667.1"/>
</dbReference>
<comment type="similarity">
    <text evidence="2">Belongs to the MscS (TC 1.A.23) family.</text>
</comment>
<feature type="compositionally biased region" description="Basic and acidic residues" evidence="7">
    <location>
        <begin position="78"/>
        <end position="94"/>
    </location>
</feature>
<evidence type="ECO:0000313" key="13">
    <source>
        <dbReference type="EMBL" id="MDK4306409.1"/>
    </source>
</evidence>
<evidence type="ECO:0000256" key="7">
    <source>
        <dbReference type="SAM" id="MobiDB-lite"/>
    </source>
</evidence>